<name>A0A9X9ME90_BLUGR</name>
<dbReference type="Pfam" id="PF17667">
    <property type="entry name" value="Pkinase_fungal"/>
    <property type="match status" value="1"/>
</dbReference>
<dbReference type="InterPro" id="IPR040976">
    <property type="entry name" value="Pkinase_fungal"/>
</dbReference>
<gene>
    <name evidence="2" type="ORF">BGT96224V316_LOCUS2705</name>
</gene>
<dbReference type="EMBL" id="LR026988">
    <property type="protein sequence ID" value="VDB83508.1"/>
    <property type="molecule type" value="Genomic_DNA"/>
</dbReference>
<proteinExistence type="predicted"/>
<organism evidence="2 3">
    <name type="scientific">Blumeria graminis f. sp. tritici</name>
    <dbReference type="NCBI Taxonomy" id="62690"/>
    <lineage>
        <taxon>Eukaryota</taxon>
        <taxon>Fungi</taxon>
        <taxon>Dikarya</taxon>
        <taxon>Ascomycota</taxon>
        <taxon>Pezizomycotina</taxon>
        <taxon>Leotiomycetes</taxon>
        <taxon>Erysiphales</taxon>
        <taxon>Erysiphaceae</taxon>
        <taxon>Blumeria</taxon>
    </lineage>
</organism>
<dbReference type="AlphaFoldDB" id="A0A9X9ME90"/>
<evidence type="ECO:0000313" key="3">
    <source>
        <dbReference type="Proteomes" id="UP000324639"/>
    </source>
</evidence>
<reference evidence="2 3" key="1">
    <citation type="submission" date="2018-08" db="EMBL/GenBank/DDBJ databases">
        <authorList>
            <person name="Muller C M."/>
        </authorList>
    </citation>
    <scope>NUCLEOTIDE SEQUENCE [LARGE SCALE GENOMIC DNA]</scope>
</reference>
<feature type="domain" description="Fungal-type protein kinase" evidence="1">
    <location>
        <begin position="255"/>
        <end position="308"/>
    </location>
</feature>
<protein>
    <submittedName>
        <fullName evidence="2">Bgt-50325</fullName>
    </submittedName>
</protein>
<evidence type="ECO:0000313" key="2">
    <source>
        <dbReference type="EMBL" id="VDB83508.1"/>
    </source>
</evidence>
<evidence type="ECO:0000259" key="1">
    <source>
        <dbReference type="Pfam" id="PF17667"/>
    </source>
</evidence>
<dbReference type="Proteomes" id="UP000324639">
    <property type="component" value="Chromosome Bgt_-05"/>
</dbReference>
<accession>A0A9X9ME90</accession>
<sequence>MVTKAHLANGVAIESFIFNLCRYGVKYRNIDDFPLISYFIIPTRLLNGITYHSIFNHLIYAIEYDYEETFIIQTCVNLCEIISSFQLSPVPFQRVPSSPINSLNPVPRVVPECYKYCVADPTRTIETELRNKTYIKVSVFWERFFEEKSWSDQTKRIWESYKDYKKNADPKYCRLNLAEQGIWDWLASFNNLFLSRISESSWLPSEHFPNLEKKDNDLPLRGKICLLTTVGGWRKDEAQGQLDFQIKSIDPLPGEDDWKTVRVVGGLSTKLAKGRRKIKFIELVTYVREIFWAQPIRRFVHGFCLFKKKSNSG</sequence>
<keyword evidence="3" id="KW-1185">Reference proteome</keyword>